<dbReference type="Proteomes" id="UP000240042">
    <property type="component" value="Unassembled WGS sequence"/>
</dbReference>
<sequence length="48" mass="5740">MPLHFYFLIEKNLYGYYGFLVGLAMGYLSEVSYYLSLSRMIAFYPFFC</sequence>
<keyword evidence="1" id="KW-0472">Membrane</keyword>
<protein>
    <submittedName>
        <fullName evidence="2">Uncharacterized protein</fullName>
    </submittedName>
</protein>
<gene>
    <name evidence="2" type="ORF">SAMN02745150_00333</name>
</gene>
<evidence type="ECO:0000256" key="1">
    <source>
        <dbReference type="SAM" id="Phobius"/>
    </source>
</evidence>
<reference evidence="3" key="1">
    <citation type="submission" date="2016-10" db="EMBL/GenBank/DDBJ databases">
        <authorList>
            <person name="Varghese N."/>
            <person name="Submissions S."/>
        </authorList>
    </citation>
    <scope>NUCLEOTIDE SEQUENCE [LARGE SCALE GENOMIC DNA]</scope>
    <source>
        <strain evidence="3">ATCC 43811</strain>
    </source>
</reference>
<accession>A0A1I1DBL0</accession>
<dbReference type="EMBL" id="FOKY01000001">
    <property type="protein sequence ID" value="SFB70180.1"/>
    <property type="molecule type" value="Genomic_DNA"/>
</dbReference>
<dbReference type="AlphaFoldDB" id="A0A1I1DBL0"/>
<feature type="transmembrane region" description="Helical" evidence="1">
    <location>
        <begin position="14"/>
        <end position="35"/>
    </location>
</feature>
<organism evidence="2 3">
    <name type="scientific">Brevinema andersonii</name>
    <dbReference type="NCBI Taxonomy" id="34097"/>
    <lineage>
        <taxon>Bacteria</taxon>
        <taxon>Pseudomonadati</taxon>
        <taxon>Spirochaetota</taxon>
        <taxon>Spirochaetia</taxon>
        <taxon>Brevinematales</taxon>
        <taxon>Brevinemataceae</taxon>
        <taxon>Brevinema</taxon>
    </lineage>
</organism>
<name>A0A1I1DBL0_BREAD</name>
<proteinExistence type="predicted"/>
<keyword evidence="3" id="KW-1185">Reference proteome</keyword>
<evidence type="ECO:0000313" key="2">
    <source>
        <dbReference type="EMBL" id="SFB70180.1"/>
    </source>
</evidence>
<evidence type="ECO:0000313" key="3">
    <source>
        <dbReference type="Proteomes" id="UP000240042"/>
    </source>
</evidence>
<keyword evidence="1" id="KW-0812">Transmembrane</keyword>
<keyword evidence="1" id="KW-1133">Transmembrane helix</keyword>